<dbReference type="Proteomes" id="UP000594454">
    <property type="component" value="Chromosome 5"/>
</dbReference>
<dbReference type="AlphaFoldDB" id="A0A7R8V3G0"/>
<dbReference type="InParanoid" id="A0A7R8V3G0"/>
<gene>
    <name evidence="1" type="ORF">HERILL_LOCUS13878</name>
</gene>
<sequence length="165" mass="18854">MPTLFKPSESSLSTDQPNIDEITTDIAHLANRLPDIALTTDDIDDLLCSHSQELTDKDLIQLEAQVQEEAIESQEIASSISNSEKELTRKKLFVAFANLENAMEILEEMILILREVLMLITKFVQPISVTKTCMIARRKMRSNLELIVSLSQKFNLQFLITYFDY</sequence>
<evidence type="ECO:0000313" key="1">
    <source>
        <dbReference type="EMBL" id="CAD7091462.1"/>
    </source>
</evidence>
<keyword evidence="2" id="KW-1185">Reference proteome</keyword>
<evidence type="ECO:0000313" key="2">
    <source>
        <dbReference type="Proteomes" id="UP000594454"/>
    </source>
</evidence>
<name>A0A7R8V3G0_HERIL</name>
<organism evidence="1 2">
    <name type="scientific">Hermetia illucens</name>
    <name type="common">Black soldier fly</name>
    <dbReference type="NCBI Taxonomy" id="343691"/>
    <lineage>
        <taxon>Eukaryota</taxon>
        <taxon>Metazoa</taxon>
        <taxon>Ecdysozoa</taxon>
        <taxon>Arthropoda</taxon>
        <taxon>Hexapoda</taxon>
        <taxon>Insecta</taxon>
        <taxon>Pterygota</taxon>
        <taxon>Neoptera</taxon>
        <taxon>Endopterygota</taxon>
        <taxon>Diptera</taxon>
        <taxon>Brachycera</taxon>
        <taxon>Stratiomyomorpha</taxon>
        <taxon>Stratiomyidae</taxon>
        <taxon>Hermetiinae</taxon>
        <taxon>Hermetia</taxon>
    </lineage>
</organism>
<reference evidence="1 2" key="1">
    <citation type="submission" date="2020-11" db="EMBL/GenBank/DDBJ databases">
        <authorList>
            <person name="Wallbank WR R."/>
            <person name="Pardo Diaz C."/>
            <person name="Kozak K."/>
            <person name="Martin S."/>
            <person name="Jiggins C."/>
            <person name="Moest M."/>
            <person name="Warren A I."/>
            <person name="Generalovic N T."/>
            <person name="Byers J.R.P. K."/>
            <person name="Montejo-Kovacevich G."/>
            <person name="Yen C E."/>
        </authorList>
    </citation>
    <scope>NUCLEOTIDE SEQUENCE [LARGE SCALE GENOMIC DNA]</scope>
</reference>
<accession>A0A7R8V3G0</accession>
<proteinExistence type="predicted"/>
<protein>
    <submittedName>
        <fullName evidence="1">Uncharacterized protein</fullName>
    </submittedName>
</protein>
<dbReference type="EMBL" id="LR899013">
    <property type="protein sequence ID" value="CAD7091462.1"/>
    <property type="molecule type" value="Genomic_DNA"/>
</dbReference>